<dbReference type="RefSeq" id="WP_127565050.1">
    <property type="nucleotide sequence ID" value="NZ_BMFB01000004.1"/>
</dbReference>
<dbReference type="InterPro" id="IPR013786">
    <property type="entry name" value="AcylCoA_DH/ox_N"/>
</dbReference>
<keyword evidence="8" id="KW-1185">Reference proteome</keyword>
<dbReference type="Pfam" id="PF00441">
    <property type="entry name" value="Acyl-CoA_dh_1"/>
    <property type="match status" value="1"/>
</dbReference>
<dbReference type="Proteomes" id="UP000286954">
    <property type="component" value="Chromosome"/>
</dbReference>
<proteinExistence type="inferred from homology"/>
<gene>
    <name evidence="7" type="ORF">X907_0026</name>
</gene>
<dbReference type="InterPro" id="IPR036250">
    <property type="entry name" value="AcylCo_DH-like_C"/>
</dbReference>
<evidence type="ECO:0000256" key="1">
    <source>
        <dbReference type="ARBA" id="ARBA00001974"/>
    </source>
</evidence>
<dbReference type="Gene3D" id="2.40.110.10">
    <property type="entry name" value="Butyryl-CoA Dehydrogenase, subunit A, domain 2"/>
    <property type="match status" value="1"/>
</dbReference>
<dbReference type="InterPro" id="IPR006091">
    <property type="entry name" value="Acyl-CoA_Oxase/DH_mid-dom"/>
</dbReference>
<dbReference type="GO" id="GO:0050660">
    <property type="term" value="F:flavin adenine dinucleotide binding"/>
    <property type="evidence" value="ECO:0007669"/>
    <property type="project" value="InterPro"/>
</dbReference>
<dbReference type="Gene3D" id="1.20.140.10">
    <property type="entry name" value="Butyryl-CoA Dehydrogenase, subunit A, domain 3"/>
    <property type="match status" value="1"/>
</dbReference>
<comment type="similarity">
    <text evidence="2 6">Belongs to the acyl-CoA dehydrogenase family.</text>
</comment>
<accession>A0A3T0E5U4</accession>
<dbReference type="PANTHER" id="PTHR43884">
    <property type="entry name" value="ACYL-COA DEHYDROGENASE"/>
    <property type="match status" value="1"/>
</dbReference>
<dbReference type="InterPro" id="IPR046373">
    <property type="entry name" value="Acyl-CoA_Oxase/DH_mid-dom_sf"/>
</dbReference>
<evidence type="ECO:0000256" key="5">
    <source>
        <dbReference type="ARBA" id="ARBA00023002"/>
    </source>
</evidence>
<keyword evidence="5 6" id="KW-0560">Oxidoreductase</keyword>
<dbReference type="GO" id="GO:0003995">
    <property type="term" value="F:acyl-CoA dehydrogenase activity"/>
    <property type="evidence" value="ECO:0007669"/>
    <property type="project" value="TreeGrafter"/>
</dbReference>
<evidence type="ECO:0000256" key="6">
    <source>
        <dbReference type="RuleBase" id="RU362125"/>
    </source>
</evidence>
<dbReference type="FunFam" id="1.20.140.10:FF:000001">
    <property type="entry name" value="Acyl-CoA dehydrogenase"/>
    <property type="match status" value="1"/>
</dbReference>
<sequence length="380" mass="41134">MQNPFDTAERKAFRESVEAFVAREIAPFANEWDEAGDFPWELHQKAGALGLFGFAIDEAYGGLGFDDAFMRMDSGVALSYCGAGGVNASLGCRNIMTGPIAKLASEEIKLAVLPEIISGREGGALAMTEPSGGSDLSRMKTRAVKDGDGWRITGEKTFITGGMKARWYVVGARTGGEGFGGISLFLVEAGAEGFSRTPIKNKMGWWASDTATLHFDDCYVPAGNQLGEEGLCLLAIMENFNYERLALASGCLGMAKRCLDDAISWAKERETFGKPLIRHQVIRHKIADMSMRIDALEAYLRAIAWTMNEGEMPVAELSKVKVLASTTAEFCASEAMQILGGAGYLRGQAIERIYREVKVMAIGGGSEEIMRDLAVKQMGL</sequence>
<dbReference type="Gene3D" id="1.10.540.10">
    <property type="entry name" value="Acyl-CoA dehydrogenase/oxidase, N-terminal domain"/>
    <property type="match status" value="1"/>
</dbReference>
<reference evidence="7 8" key="1">
    <citation type="submission" date="2016-12" db="EMBL/GenBank/DDBJ databases">
        <title>The genome of dimorphic prosthecate Glycocaulis alkaliphilus 6b-8t, isolated from crude oil dictates its adaptability in petroleum environments.</title>
        <authorList>
            <person name="Wu X.-L."/>
            <person name="Geng S."/>
        </authorList>
    </citation>
    <scope>NUCLEOTIDE SEQUENCE [LARGE SCALE GENOMIC DNA]</scope>
    <source>
        <strain evidence="7 8">6B-8</strain>
    </source>
</reference>
<evidence type="ECO:0000256" key="4">
    <source>
        <dbReference type="ARBA" id="ARBA00022827"/>
    </source>
</evidence>
<keyword evidence="3 6" id="KW-0285">Flavoprotein</keyword>
<dbReference type="OrthoDB" id="9775090at2"/>
<name>A0A3T0E5U4_9PROT</name>
<dbReference type="EMBL" id="CP018911">
    <property type="protein sequence ID" value="AZU02577.1"/>
    <property type="molecule type" value="Genomic_DNA"/>
</dbReference>
<comment type="cofactor">
    <cofactor evidence="1 6">
        <name>FAD</name>
        <dbReference type="ChEBI" id="CHEBI:57692"/>
    </cofactor>
</comment>
<dbReference type="Pfam" id="PF02770">
    <property type="entry name" value="Acyl-CoA_dh_M"/>
    <property type="match status" value="1"/>
</dbReference>
<dbReference type="FunFam" id="2.40.110.10:FF:000002">
    <property type="entry name" value="Acyl-CoA dehydrogenase fadE12"/>
    <property type="match status" value="1"/>
</dbReference>
<keyword evidence="4 6" id="KW-0274">FAD</keyword>
<evidence type="ECO:0000313" key="8">
    <source>
        <dbReference type="Proteomes" id="UP000286954"/>
    </source>
</evidence>
<dbReference type="SUPFAM" id="SSF47203">
    <property type="entry name" value="Acyl-CoA dehydrogenase C-terminal domain-like"/>
    <property type="match status" value="1"/>
</dbReference>
<dbReference type="KEGG" id="gak:X907_0026"/>
<dbReference type="PANTHER" id="PTHR43884:SF12">
    <property type="entry name" value="ISOVALERYL-COA DEHYDROGENASE, MITOCHONDRIAL-RELATED"/>
    <property type="match status" value="1"/>
</dbReference>
<dbReference type="Pfam" id="PF02771">
    <property type="entry name" value="Acyl-CoA_dh_N"/>
    <property type="match status" value="1"/>
</dbReference>
<dbReference type="SUPFAM" id="SSF56645">
    <property type="entry name" value="Acyl-CoA dehydrogenase NM domain-like"/>
    <property type="match status" value="1"/>
</dbReference>
<organism evidence="7 8">
    <name type="scientific">Glycocaulis alkaliphilus</name>
    <dbReference type="NCBI Taxonomy" id="1434191"/>
    <lineage>
        <taxon>Bacteria</taxon>
        <taxon>Pseudomonadati</taxon>
        <taxon>Pseudomonadota</taxon>
        <taxon>Alphaproteobacteria</taxon>
        <taxon>Maricaulales</taxon>
        <taxon>Maricaulaceae</taxon>
        <taxon>Glycocaulis</taxon>
    </lineage>
</organism>
<dbReference type="InterPro" id="IPR009100">
    <property type="entry name" value="AcylCoA_DH/oxidase_NM_dom_sf"/>
</dbReference>
<dbReference type="AlphaFoldDB" id="A0A3T0E5U4"/>
<protein>
    <submittedName>
        <fullName evidence="7">AcdA-1</fullName>
    </submittedName>
</protein>
<dbReference type="InterPro" id="IPR037069">
    <property type="entry name" value="AcylCoA_DH/ox_N_sf"/>
</dbReference>
<evidence type="ECO:0000313" key="7">
    <source>
        <dbReference type="EMBL" id="AZU02577.1"/>
    </source>
</evidence>
<evidence type="ECO:0000256" key="2">
    <source>
        <dbReference type="ARBA" id="ARBA00009347"/>
    </source>
</evidence>
<evidence type="ECO:0000256" key="3">
    <source>
        <dbReference type="ARBA" id="ARBA00022630"/>
    </source>
</evidence>
<dbReference type="InterPro" id="IPR009075">
    <property type="entry name" value="AcylCo_DH/oxidase_C"/>
</dbReference>